<organism evidence="1 2">
    <name type="scientific">Salinactinospora qingdaonensis</name>
    <dbReference type="NCBI Taxonomy" id="702744"/>
    <lineage>
        <taxon>Bacteria</taxon>
        <taxon>Bacillati</taxon>
        <taxon>Actinomycetota</taxon>
        <taxon>Actinomycetes</taxon>
        <taxon>Streptosporangiales</taxon>
        <taxon>Nocardiopsidaceae</taxon>
        <taxon>Salinactinospora</taxon>
    </lineage>
</organism>
<comment type="caution">
    <text evidence="1">The sequence shown here is derived from an EMBL/GenBank/DDBJ whole genome shotgun (WGS) entry which is preliminary data.</text>
</comment>
<evidence type="ECO:0000313" key="1">
    <source>
        <dbReference type="EMBL" id="GAA3740136.1"/>
    </source>
</evidence>
<reference evidence="2" key="1">
    <citation type="journal article" date="2019" name="Int. J. Syst. Evol. Microbiol.">
        <title>The Global Catalogue of Microorganisms (GCM) 10K type strain sequencing project: providing services to taxonomists for standard genome sequencing and annotation.</title>
        <authorList>
            <consortium name="The Broad Institute Genomics Platform"/>
            <consortium name="The Broad Institute Genome Sequencing Center for Infectious Disease"/>
            <person name="Wu L."/>
            <person name="Ma J."/>
        </authorList>
    </citation>
    <scope>NUCLEOTIDE SEQUENCE [LARGE SCALE GENOMIC DNA]</scope>
    <source>
        <strain evidence="2">JCM 17137</strain>
    </source>
</reference>
<sequence length="107" mass="12266">MPPETSGGGRVALYPYIRLEEGMLEEHPATFALILHNERDGHEYVVMLGVVVGEVIISYRPGIGVRLVRDWESVEAFAKERARGFAYRIHWYDPGYVAEDEEIRTRC</sequence>
<accession>A0ABP7FI71</accession>
<dbReference type="Proteomes" id="UP001500908">
    <property type="component" value="Unassembled WGS sequence"/>
</dbReference>
<protein>
    <submittedName>
        <fullName evidence="1">Uncharacterized protein</fullName>
    </submittedName>
</protein>
<dbReference type="EMBL" id="BAABDD010000007">
    <property type="protein sequence ID" value="GAA3740136.1"/>
    <property type="molecule type" value="Genomic_DNA"/>
</dbReference>
<name>A0ABP7FI71_9ACTN</name>
<gene>
    <name evidence="1" type="ORF">GCM10022402_19890</name>
</gene>
<keyword evidence="2" id="KW-1185">Reference proteome</keyword>
<dbReference type="RefSeq" id="WP_344969985.1">
    <property type="nucleotide sequence ID" value="NZ_BAABDD010000007.1"/>
</dbReference>
<proteinExistence type="predicted"/>
<evidence type="ECO:0000313" key="2">
    <source>
        <dbReference type="Proteomes" id="UP001500908"/>
    </source>
</evidence>